<dbReference type="Pfam" id="PF10679">
    <property type="entry name" value="DUF2491"/>
    <property type="match status" value="1"/>
</dbReference>
<keyword evidence="2" id="KW-1185">Reference proteome</keyword>
<dbReference type="Proteomes" id="UP001163739">
    <property type="component" value="Chromosome"/>
</dbReference>
<accession>A0ABY6N5J4</accession>
<evidence type="ECO:0000313" key="1">
    <source>
        <dbReference type="EMBL" id="UZE97349.1"/>
    </source>
</evidence>
<proteinExistence type="predicted"/>
<reference evidence="1" key="1">
    <citation type="submission" date="2022-06" db="EMBL/GenBank/DDBJ databases">
        <title>Alkalimarinus sp. nov., isolated from gut of a Alitta virens.</title>
        <authorList>
            <person name="Yang A.I."/>
            <person name="Shin N.-R."/>
        </authorList>
    </citation>
    <scope>NUCLEOTIDE SEQUENCE</scope>
    <source>
        <strain evidence="1">A2M4</strain>
    </source>
</reference>
<name>A0ABY6N5J4_9ALTE</name>
<sequence length="214" mass="24528">MFKKFFKKETVTTPSIPEIMGLRIGGAFELDPLKLRLIEPHLIIEGAAKTQLIQAVGVVKPDNNSTILRFYTDDDSFVQVILNGGMTENHIEDVKLWYFYETKSVSSEQDWNNLLSKKISQPTYLLEDHTFERVWEDIGSQSPPVAVTETTYTEEHTESETDQFMMLYERGINDDLCEYLMVSGEEKIIDNQFDRCLVISTGFDLRPADITIIG</sequence>
<dbReference type="InterPro" id="IPR019621">
    <property type="entry name" value="DUF2491"/>
</dbReference>
<protein>
    <submittedName>
        <fullName evidence="1">YjfK family protein</fullName>
    </submittedName>
</protein>
<dbReference type="RefSeq" id="WP_265048824.1">
    <property type="nucleotide sequence ID" value="NZ_CP100390.1"/>
</dbReference>
<organism evidence="1 2">
    <name type="scientific">Alkalimarinus alittae</name>
    <dbReference type="NCBI Taxonomy" id="2961619"/>
    <lineage>
        <taxon>Bacteria</taxon>
        <taxon>Pseudomonadati</taxon>
        <taxon>Pseudomonadota</taxon>
        <taxon>Gammaproteobacteria</taxon>
        <taxon>Alteromonadales</taxon>
        <taxon>Alteromonadaceae</taxon>
        <taxon>Alkalimarinus</taxon>
    </lineage>
</organism>
<gene>
    <name evidence="1" type="ORF">NKI27_06250</name>
</gene>
<dbReference type="EMBL" id="CP100390">
    <property type="protein sequence ID" value="UZE97349.1"/>
    <property type="molecule type" value="Genomic_DNA"/>
</dbReference>
<evidence type="ECO:0000313" key="2">
    <source>
        <dbReference type="Proteomes" id="UP001163739"/>
    </source>
</evidence>